<dbReference type="Gene3D" id="1.20.58.2150">
    <property type="match status" value="1"/>
</dbReference>
<accession>A0AAU9CNJ8</accession>
<dbReference type="GO" id="GO:0016787">
    <property type="term" value="F:hydrolase activity"/>
    <property type="evidence" value="ECO:0007669"/>
    <property type="project" value="UniProtKB-KW"/>
</dbReference>
<dbReference type="PANTHER" id="PTHR37842:SF2">
    <property type="entry name" value="GYLCOSYL HYDROLASE 115 C-TERMINAL DOMAIN-CONTAINING PROTEIN"/>
    <property type="match status" value="1"/>
</dbReference>
<reference evidence="3 4" key="1">
    <citation type="submission" date="2021-12" db="EMBL/GenBank/DDBJ databases">
        <title>Genome sequencing of bacteria with rrn-lacking chromosome and rrn-plasmid.</title>
        <authorList>
            <person name="Anda M."/>
            <person name="Iwasaki W."/>
        </authorList>
    </citation>
    <scope>NUCLEOTIDE SEQUENCE [LARGE SCALE GENOMIC DNA]</scope>
    <source>
        <strain evidence="3 4">DSM 100852</strain>
    </source>
</reference>
<dbReference type="InterPro" id="IPR031924">
    <property type="entry name" value="GH115"/>
</dbReference>
<dbReference type="AlphaFoldDB" id="A0AAU9CNJ8"/>
<dbReference type="Pfam" id="PF17829">
    <property type="entry name" value="GH115_C"/>
    <property type="match status" value="1"/>
</dbReference>
<dbReference type="KEGG" id="fax:FUAX_31280"/>
<dbReference type="Gene3D" id="3.20.20.520">
    <property type="entry name" value="Glycosyl hydrolase family 115"/>
    <property type="match status" value="1"/>
</dbReference>
<evidence type="ECO:0000313" key="4">
    <source>
        <dbReference type="Proteomes" id="UP001348817"/>
    </source>
</evidence>
<dbReference type="Gene3D" id="3.30.379.10">
    <property type="entry name" value="Chitobiase/beta-hexosaminidase domain 2-like"/>
    <property type="match status" value="1"/>
</dbReference>
<dbReference type="RefSeq" id="WP_338392234.1">
    <property type="nucleotide sequence ID" value="NZ_AP025314.1"/>
</dbReference>
<dbReference type="InterPro" id="IPR029018">
    <property type="entry name" value="Hex-like_dom2"/>
</dbReference>
<dbReference type="PANTHER" id="PTHR37842">
    <property type="match status" value="1"/>
</dbReference>
<sequence length="976" mass="109268">MSRKTSQPVALTLMADYNRNNFINSPKNGTAMLKKIFLVCFLATALCHGSFGQGLRLGAGGFPVVAEGLATGILSDPGEREVVRTAISMFRDDMRAVTGLSPKVLASEAELSGTSIIVGTLRSPLIKKLATSGKLDTLALSGKWESYTLSQVDKPFGKPGKALVVCGSDRRGVAYGLLEISRTAGVSPWAWWADVTPERRKNVRLAGLPYLSKEPDVKFRGIFLNDEDWGLQPWAAKTFEPETGDIGPKTYAKIFELLLRSRANLIWPAMHHCTKAFYHYPKNKEVADKYGIVVGTSHCEPMLRNNVDEWKRDGKGSYNFVSNKDNVNAYWESRVEETKRYESVYTMGMRGLHDGHMSGAKGDSDGARILNEVISSQRSLLSKHVDAEASKVPQAFIPYKEVLNIYDKGVTLPEDITLMWCDDNYGYLRRVSNDAERKRSGGAGVYYHLSYWGTPHDYLWLSSTAPSVLWYEMRRAYDNDVRNIWVFNVGDIKPAEYNMSFALDLAYDISVANAGDIYGHMRQWNADMFGQENADELTAVMKEYYRLAFIRRPEFMGWNRVEPKTPVKDTGFNFFEAGDEAESRLAEYGSLRARVEALKKKVPALRQDAFYQLVEYPVVAAGLMNRKMVYAHKARFYAKQGLPVANDYAGMSQQAYDSIRLMTKYYNKEMLNGKWDKMMSEAPRGLAVFRKPVLPEAVKATAAGVSVYAEGNAKAVESGASVREVTVSQSRFVELVANDGKSVKWKAKAPKWIRLEESKGEFEESKRIWLSLDQSKAKGNPEGKLTIEANGQKIILNVTGRAGRRTLSAENPYLGFAAADYAKGKGQWITVEGLGHSQKGLTPTDQQVLKNIEVVDRAPYTEYVFRSEGDLKAKVSVRCLPTHPLRYGDKLRVAIQIDGQQPEILSVRTKGRSRTWQANTFRNQATAELLTDLPAGEHTVRVYVLDPNLVLDQVMVSEESAPALYEVPVEPTYERL</sequence>
<evidence type="ECO:0000256" key="1">
    <source>
        <dbReference type="ARBA" id="ARBA00022801"/>
    </source>
</evidence>
<name>A0AAU9CNJ8_9BACT</name>
<evidence type="ECO:0000259" key="2">
    <source>
        <dbReference type="Pfam" id="PF17829"/>
    </source>
</evidence>
<protein>
    <recommendedName>
        <fullName evidence="2">Gylcosyl hydrolase 115 C-terminal domain-containing protein</fullName>
    </recommendedName>
</protein>
<dbReference type="EMBL" id="AP025314">
    <property type="protein sequence ID" value="BDD10696.1"/>
    <property type="molecule type" value="Genomic_DNA"/>
</dbReference>
<organism evidence="3 4">
    <name type="scientific">Fulvitalea axinellae</name>
    <dbReference type="NCBI Taxonomy" id="1182444"/>
    <lineage>
        <taxon>Bacteria</taxon>
        <taxon>Pseudomonadati</taxon>
        <taxon>Bacteroidota</taxon>
        <taxon>Cytophagia</taxon>
        <taxon>Cytophagales</taxon>
        <taxon>Persicobacteraceae</taxon>
        <taxon>Fulvitalea</taxon>
    </lineage>
</organism>
<dbReference type="InterPro" id="IPR042301">
    <property type="entry name" value="GH115_sf"/>
</dbReference>
<keyword evidence="4" id="KW-1185">Reference proteome</keyword>
<proteinExistence type="predicted"/>
<dbReference type="Proteomes" id="UP001348817">
    <property type="component" value="Chromosome"/>
</dbReference>
<dbReference type="GO" id="GO:0005975">
    <property type="term" value="P:carbohydrate metabolic process"/>
    <property type="evidence" value="ECO:0007669"/>
    <property type="project" value="UniProtKB-ARBA"/>
</dbReference>
<keyword evidence="1" id="KW-0378">Hydrolase</keyword>
<dbReference type="Gene3D" id="2.60.120.1620">
    <property type="match status" value="1"/>
</dbReference>
<evidence type="ECO:0000313" key="3">
    <source>
        <dbReference type="EMBL" id="BDD10696.1"/>
    </source>
</evidence>
<dbReference type="InterPro" id="IPR041437">
    <property type="entry name" value="GH115_C"/>
</dbReference>
<gene>
    <name evidence="3" type="ORF">FUAX_31280</name>
</gene>
<dbReference type="Pfam" id="PF15979">
    <property type="entry name" value="Glyco_hydro_115"/>
    <property type="match status" value="1"/>
</dbReference>
<dbReference type="SUPFAM" id="SSF55545">
    <property type="entry name" value="beta-N-acetylhexosaminidase-like domain"/>
    <property type="match status" value="1"/>
</dbReference>
<feature type="domain" description="Gylcosyl hydrolase 115 C-terminal" evidence="2">
    <location>
        <begin position="821"/>
        <end position="968"/>
    </location>
</feature>